<dbReference type="AlphaFoldDB" id="A0A1V4SME2"/>
<organism evidence="3 4">
    <name type="scientific">Clostridium thermobutyricum DSM 4928</name>
    <dbReference type="NCBI Taxonomy" id="1121339"/>
    <lineage>
        <taxon>Bacteria</taxon>
        <taxon>Bacillati</taxon>
        <taxon>Bacillota</taxon>
        <taxon>Clostridia</taxon>
        <taxon>Eubacteriales</taxon>
        <taxon>Clostridiaceae</taxon>
        <taxon>Clostridium</taxon>
    </lineage>
</organism>
<dbReference type="Proteomes" id="UP000191448">
    <property type="component" value="Unassembled WGS sequence"/>
</dbReference>
<dbReference type="SMART" id="SM00530">
    <property type="entry name" value="HTH_XRE"/>
    <property type="match status" value="1"/>
</dbReference>
<dbReference type="OrthoDB" id="1929879at2"/>
<accession>A0A1V4SME2</accession>
<proteinExistence type="predicted"/>
<dbReference type="Gene3D" id="1.10.260.40">
    <property type="entry name" value="lambda repressor-like DNA-binding domains"/>
    <property type="match status" value="1"/>
</dbReference>
<dbReference type="InterPro" id="IPR010982">
    <property type="entry name" value="Lambda_DNA-bd_dom_sf"/>
</dbReference>
<evidence type="ECO:0000313" key="3">
    <source>
        <dbReference type="EMBL" id="OPX44645.1"/>
    </source>
</evidence>
<dbReference type="RefSeq" id="WP_080024246.1">
    <property type="nucleotide sequence ID" value="NZ_LTAY01000111.1"/>
</dbReference>
<dbReference type="CDD" id="cd00093">
    <property type="entry name" value="HTH_XRE"/>
    <property type="match status" value="1"/>
</dbReference>
<gene>
    <name evidence="3" type="ORF">CLTHE_31690</name>
</gene>
<name>A0A1V4SME2_9CLOT</name>
<protein>
    <submittedName>
        <fullName evidence="3">Helix-turn-helix domain protein</fullName>
    </submittedName>
</protein>
<dbReference type="PROSITE" id="PS50943">
    <property type="entry name" value="HTH_CROC1"/>
    <property type="match status" value="1"/>
</dbReference>
<dbReference type="SUPFAM" id="SSF47413">
    <property type="entry name" value="lambda repressor-like DNA-binding domains"/>
    <property type="match status" value="1"/>
</dbReference>
<feature type="domain" description="HTH cro/C1-type" evidence="2">
    <location>
        <begin position="53"/>
        <end position="106"/>
    </location>
</feature>
<reference evidence="3 4" key="1">
    <citation type="submission" date="2016-02" db="EMBL/GenBank/DDBJ databases">
        <title>Genome sequence of Clostridium thermobutyricum DSM 4928.</title>
        <authorList>
            <person name="Poehlein A."/>
            <person name="Daniel R."/>
        </authorList>
    </citation>
    <scope>NUCLEOTIDE SEQUENCE [LARGE SCALE GENOMIC DNA]</scope>
    <source>
        <strain evidence="3 4">DSM 4928</strain>
    </source>
</reference>
<dbReference type="Pfam" id="PF13443">
    <property type="entry name" value="HTH_26"/>
    <property type="match status" value="1"/>
</dbReference>
<dbReference type="EMBL" id="LTAY01000111">
    <property type="protein sequence ID" value="OPX44645.1"/>
    <property type="molecule type" value="Genomic_DNA"/>
</dbReference>
<evidence type="ECO:0000256" key="1">
    <source>
        <dbReference type="SAM" id="Coils"/>
    </source>
</evidence>
<feature type="coiled-coil region" evidence="1">
    <location>
        <begin position="5"/>
        <end position="32"/>
    </location>
</feature>
<comment type="caution">
    <text evidence="3">The sequence shown here is derived from an EMBL/GenBank/DDBJ whole genome shotgun (WGS) entry which is preliminary data.</text>
</comment>
<sequence length="285" mass="33031">MRKELSELREINKTIENKLEHIRNEKDNCDKNTIKALKNDIFQKTSKTFIYNLKKLIQIEGTQKHLARKIGVSEDLLSKYKSGEAFPAIETLIYICEIYKIKIENLISIPLTAIDVENLENNLNIKEDLFEEKYYTYFLVTNIGREGGIHEGIIEILNDNVTFKILSRSGDIVKCFKGNYNTSDKLIYFSLQSAEDGITNITMIKPNVNKNKYTCGLAMLMLPSDANSKPCSQKILFSKIKLDRSLYNHKLKEFLNFSVSENEFGNIKLSREEDEKVYNFIRKLI</sequence>
<keyword evidence="1" id="KW-0175">Coiled coil</keyword>
<dbReference type="InterPro" id="IPR001387">
    <property type="entry name" value="Cro/C1-type_HTH"/>
</dbReference>
<evidence type="ECO:0000313" key="4">
    <source>
        <dbReference type="Proteomes" id="UP000191448"/>
    </source>
</evidence>
<evidence type="ECO:0000259" key="2">
    <source>
        <dbReference type="PROSITE" id="PS50943"/>
    </source>
</evidence>
<dbReference type="GO" id="GO:0003677">
    <property type="term" value="F:DNA binding"/>
    <property type="evidence" value="ECO:0007669"/>
    <property type="project" value="InterPro"/>
</dbReference>